<dbReference type="InterPro" id="IPR008972">
    <property type="entry name" value="Cupredoxin"/>
</dbReference>
<proteinExistence type="predicted"/>
<keyword evidence="1" id="KW-0812">Transmembrane</keyword>
<evidence type="ECO:0000313" key="3">
    <source>
        <dbReference type="Proteomes" id="UP000177246"/>
    </source>
</evidence>
<dbReference type="Gene3D" id="2.60.40.420">
    <property type="entry name" value="Cupredoxins - blue copper proteins"/>
    <property type="match status" value="1"/>
</dbReference>
<reference evidence="2 3" key="1">
    <citation type="journal article" date="2016" name="Nat. Commun.">
        <title>Thousands of microbial genomes shed light on interconnected biogeochemical processes in an aquifer system.</title>
        <authorList>
            <person name="Anantharaman K."/>
            <person name="Brown C.T."/>
            <person name="Hug L.A."/>
            <person name="Sharon I."/>
            <person name="Castelle C.J."/>
            <person name="Probst A.J."/>
            <person name="Thomas B.C."/>
            <person name="Singh A."/>
            <person name="Wilkins M.J."/>
            <person name="Karaoz U."/>
            <person name="Brodie E.L."/>
            <person name="Williams K.H."/>
            <person name="Hubbard S.S."/>
            <person name="Banfield J.F."/>
        </authorList>
    </citation>
    <scope>NUCLEOTIDE SEQUENCE [LARGE SCALE GENOMIC DNA]</scope>
</reference>
<evidence type="ECO:0008006" key="4">
    <source>
        <dbReference type="Google" id="ProtNLM"/>
    </source>
</evidence>
<gene>
    <name evidence="2" type="ORF">A2430_02355</name>
</gene>
<dbReference type="AlphaFoldDB" id="A0A1G2CNS6"/>
<organism evidence="2 3">
    <name type="scientific">Candidatus Liptonbacteria bacterium RIFOXYC1_FULL_36_8</name>
    <dbReference type="NCBI Taxonomy" id="1798655"/>
    <lineage>
        <taxon>Bacteria</taxon>
        <taxon>Candidatus Liptoniibacteriota</taxon>
    </lineage>
</organism>
<keyword evidence="1" id="KW-0472">Membrane</keyword>
<accession>A0A1G2CNS6</accession>
<dbReference type="EMBL" id="MHLF01000035">
    <property type="protein sequence ID" value="OGZ02897.1"/>
    <property type="molecule type" value="Genomic_DNA"/>
</dbReference>
<comment type="caution">
    <text evidence="2">The sequence shown here is derived from an EMBL/GenBank/DDBJ whole genome shotgun (WGS) entry which is preliminary data.</text>
</comment>
<evidence type="ECO:0000313" key="2">
    <source>
        <dbReference type="EMBL" id="OGZ02897.1"/>
    </source>
</evidence>
<evidence type="ECO:0000256" key="1">
    <source>
        <dbReference type="SAM" id="Phobius"/>
    </source>
</evidence>
<name>A0A1G2CNS6_9BACT</name>
<protein>
    <recommendedName>
        <fullName evidence="4">EfeO-type cupredoxin-like domain-containing protein</fullName>
    </recommendedName>
</protein>
<sequence>MNKTVLIIITLALAMGVGIIFFSGSKSKNNTSTAINKIVQNSEIKDGIQYITINAKGGYSPKVSQALADIPTKLIIKTEGTYDCSASLVIRSLGFQKILAQTGEEIIDIGIPKAGQPLQGVCGMGMYNFKINFNST</sequence>
<dbReference type="Proteomes" id="UP000177246">
    <property type="component" value="Unassembled WGS sequence"/>
</dbReference>
<keyword evidence="1" id="KW-1133">Transmembrane helix</keyword>
<feature type="transmembrane region" description="Helical" evidence="1">
    <location>
        <begin position="6"/>
        <end position="24"/>
    </location>
</feature>